<proteinExistence type="predicted"/>
<evidence type="ECO:0000256" key="1">
    <source>
        <dbReference type="ARBA" id="ARBA00004651"/>
    </source>
</evidence>
<comment type="caution">
    <text evidence="7">The sequence shown here is derived from an EMBL/GenBank/DDBJ whole genome shotgun (WGS) entry which is preliminary data.</text>
</comment>
<keyword evidence="4 6" id="KW-1133">Transmembrane helix</keyword>
<reference evidence="7 8" key="1">
    <citation type="submission" date="2015-11" db="EMBL/GenBank/DDBJ databases">
        <title>Draft genome sequence of Agrobacterium sp. R89-1.</title>
        <authorList>
            <person name="Zahradnik J."/>
            <person name="Kyslikova E."/>
            <person name="Palyzova A."/>
            <person name="Kyslik P."/>
        </authorList>
    </citation>
    <scope>NUCLEOTIDE SEQUENCE [LARGE SCALE GENOMIC DNA]</scope>
    <source>
        <strain evidence="7 8">R89-1</strain>
    </source>
</reference>
<dbReference type="STRING" id="2052828.ATO67_15195"/>
<keyword evidence="3 6" id="KW-0812">Transmembrane</keyword>
<name>A0A135NXL9_9HYPH</name>
<sequence>MPDFSTLMLFSAAALVLTATPGPDMLLIASRSVSQGRSAGFLTYAGIAVGTYCHAHAAALGLSQLFLTVPVAYEIVRWAGCAYLLYLAYKTLRAKSSAFAPSAGLKKLSTKRIFTEGLATNLLNPKMALFVLALFPQFIDPNGSSLLVQMLLLASILNGIGFLVNGAVIILGTSIRNRLSAVSRFPKLPQYLLATVFTGLACRLALGSRN</sequence>
<dbReference type="Proteomes" id="UP000070498">
    <property type="component" value="Unassembled WGS sequence"/>
</dbReference>
<evidence type="ECO:0000256" key="3">
    <source>
        <dbReference type="ARBA" id="ARBA00022692"/>
    </source>
</evidence>
<feature type="transmembrane region" description="Helical" evidence="6">
    <location>
        <begin position="113"/>
        <end position="135"/>
    </location>
</feature>
<evidence type="ECO:0000256" key="5">
    <source>
        <dbReference type="ARBA" id="ARBA00023136"/>
    </source>
</evidence>
<dbReference type="EMBL" id="LNUW01000039">
    <property type="protein sequence ID" value="KXG83876.1"/>
    <property type="molecule type" value="Genomic_DNA"/>
</dbReference>
<comment type="subcellular location">
    <subcellularLocation>
        <location evidence="1">Cell membrane</location>
        <topology evidence="1">Multi-pass membrane protein</topology>
    </subcellularLocation>
</comment>
<evidence type="ECO:0000256" key="4">
    <source>
        <dbReference type="ARBA" id="ARBA00022989"/>
    </source>
</evidence>
<feature type="transmembrane region" description="Helical" evidence="6">
    <location>
        <begin position="41"/>
        <end position="63"/>
    </location>
</feature>
<dbReference type="PIRSF" id="PIRSF006324">
    <property type="entry name" value="LeuE"/>
    <property type="match status" value="1"/>
</dbReference>
<keyword evidence="8" id="KW-1185">Reference proteome</keyword>
<evidence type="ECO:0000256" key="2">
    <source>
        <dbReference type="ARBA" id="ARBA00022475"/>
    </source>
</evidence>
<keyword evidence="2" id="KW-1003">Cell membrane</keyword>
<accession>A0A135NXL9</accession>
<organism evidence="7 8">
    <name type="scientific">Agrobacterium bohemicum</name>
    <dbReference type="NCBI Taxonomy" id="2052828"/>
    <lineage>
        <taxon>Bacteria</taxon>
        <taxon>Pseudomonadati</taxon>
        <taxon>Pseudomonadota</taxon>
        <taxon>Alphaproteobacteria</taxon>
        <taxon>Hyphomicrobiales</taxon>
        <taxon>Rhizobiaceae</taxon>
        <taxon>Rhizobium/Agrobacterium group</taxon>
        <taxon>Agrobacterium</taxon>
    </lineage>
</organism>
<gene>
    <name evidence="7" type="ORF">ATO67_15195</name>
</gene>
<feature type="transmembrane region" description="Helical" evidence="6">
    <location>
        <begin position="75"/>
        <end position="92"/>
    </location>
</feature>
<feature type="transmembrane region" description="Helical" evidence="6">
    <location>
        <begin position="147"/>
        <end position="171"/>
    </location>
</feature>
<evidence type="ECO:0000313" key="8">
    <source>
        <dbReference type="Proteomes" id="UP000070498"/>
    </source>
</evidence>
<dbReference type="GO" id="GO:0005886">
    <property type="term" value="C:plasma membrane"/>
    <property type="evidence" value="ECO:0007669"/>
    <property type="project" value="UniProtKB-SubCell"/>
</dbReference>
<protein>
    <submittedName>
        <fullName evidence="7">Amino acid transporter</fullName>
    </submittedName>
</protein>
<dbReference type="Pfam" id="PF01810">
    <property type="entry name" value="LysE"/>
    <property type="match status" value="1"/>
</dbReference>
<evidence type="ECO:0000256" key="6">
    <source>
        <dbReference type="SAM" id="Phobius"/>
    </source>
</evidence>
<evidence type="ECO:0000313" key="7">
    <source>
        <dbReference type="EMBL" id="KXG83876.1"/>
    </source>
</evidence>
<dbReference type="RefSeq" id="WP_067650949.1">
    <property type="nucleotide sequence ID" value="NZ_KQ961031.1"/>
</dbReference>
<feature type="transmembrane region" description="Helical" evidence="6">
    <location>
        <begin position="6"/>
        <end position="29"/>
    </location>
</feature>
<dbReference type="InterPro" id="IPR001123">
    <property type="entry name" value="LeuE-type"/>
</dbReference>
<dbReference type="PANTHER" id="PTHR30086:SF20">
    <property type="entry name" value="ARGININE EXPORTER PROTEIN ARGO-RELATED"/>
    <property type="match status" value="1"/>
</dbReference>
<dbReference type="PANTHER" id="PTHR30086">
    <property type="entry name" value="ARGININE EXPORTER PROTEIN ARGO"/>
    <property type="match status" value="1"/>
</dbReference>
<dbReference type="AlphaFoldDB" id="A0A135NXL9"/>
<keyword evidence="5 6" id="KW-0472">Membrane</keyword>
<dbReference type="GO" id="GO:0015171">
    <property type="term" value="F:amino acid transmembrane transporter activity"/>
    <property type="evidence" value="ECO:0007669"/>
    <property type="project" value="TreeGrafter"/>
</dbReference>